<dbReference type="AlphaFoldDB" id="M2TJR1"/>
<keyword evidence="2" id="KW-1185">Reference proteome</keyword>
<reference evidence="1 2" key="1">
    <citation type="journal article" date="2013" name="Genome Announc.">
        <title>Draft Genome Sequence of Strain JLT2015T, Belonging to the Family Sphingomonadaceae of the Alphaproteobacteria.</title>
        <authorList>
            <person name="Tang K."/>
            <person name="Liu K."/>
            <person name="Li S."/>
            <person name="Jiao N."/>
        </authorList>
    </citation>
    <scope>NUCLEOTIDE SEQUENCE [LARGE SCALE GENOMIC DNA]</scope>
    <source>
        <strain evidence="1 2">JLT2015</strain>
    </source>
</reference>
<evidence type="ECO:0000313" key="2">
    <source>
        <dbReference type="Proteomes" id="UP000011717"/>
    </source>
</evidence>
<protein>
    <submittedName>
        <fullName evidence="1">Uncharacterized protein</fullName>
    </submittedName>
</protein>
<comment type="caution">
    <text evidence="1">The sequence shown here is derived from an EMBL/GenBank/DDBJ whole genome shotgun (WGS) entry which is preliminary data.</text>
</comment>
<dbReference type="EMBL" id="AMRV01000013">
    <property type="protein sequence ID" value="EMD81876.1"/>
    <property type="molecule type" value="Genomic_DNA"/>
</dbReference>
<proteinExistence type="predicted"/>
<dbReference type="OrthoDB" id="7449825at2"/>
<evidence type="ECO:0000313" key="1">
    <source>
        <dbReference type="EMBL" id="EMD81876.1"/>
    </source>
</evidence>
<sequence length="133" mass="14166">MTLLDASQTTEFQEEADFPALRAVASPQPASLSALEWSVVALARRERPSSIRRPGAIAAAMGLLFGGRRLPALADRRLEALRRLAVLAWHRAAAIDDGEIAAFLGAGFTSQQYELVRGSIDAGRSGRSVGVHG</sequence>
<dbReference type="Proteomes" id="UP000011717">
    <property type="component" value="Unassembled WGS sequence"/>
</dbReference>
<gene>
    <name evidence="1" type="ORF">C725_2772</name>
</gene>
<accession>M2TJR1</accession>
<name>M2TJR1_9SPHN</name>
<organism evidence="1 2">
    <name type="scientific">Pacificimonas flava</name>
    <dbReference type="NCBI Taxonomy" id="1234595"/>
    <lineage>
        <taxon>Bacteria</taxon>
        <taxon>Pseudomonadati</taxon>
        <taxon>Pseudomonadota</taxon>
        <taxon>Alphaproteobacteria</taxon>
        <taxon>Sphingomonadales</taxon>
        <taxon>Sphingosinicellaceae</taxon>
        <taxon>Pacificimonas</taxon>
    </lineage>
</organism>
<dbReference type="RefSeq" id="WP_008603736.1">
    <property type="nucleotide sequence ID" value="NZ_AMRV01000013.1"/>
</dbReference>